<evidence type="ECO:0000259" key="2">
    <source>
        <dbReference type="Pfam" id="PF13839"/>
    </source>
</evidence>
<organism evidence="3 4">
    <name type="scientific">Papaver somniferum</name>
    <name type="common">Opium poppy</name>
    <dbReference type="NCBI Taxonomy" id="3469"/>
    <lineage>
        <taxon>Eukaryota</taxon>
        <taxon>Viridiplantae</taxon>
        <taxon>Streptophyta</taxon>
        <taxon>Embryophyta</taxon>
        <taxon>Tracheophyta</taxon>
        <taxon>Spermatophyta</taxon>
        <taxon>Magnoliopsida</taxon>
        <taxon>Ranunculales</taxon>
        <taxon>Papaveraceae</taxon>
        <taxon>Papaveroideae</taxon>
        <taxon>Papaver</taxon>
    </lineage>
</organism>
<dbReference type="AlphaFoldDB" id="A0A4Y7KFN6"/>
<evidence type="ECO:0000313" key="4">
    <source>
        <dbReference type="Proteomes" id="UP000316621"/>
    </source>
</evidence>
<protein>
    <recommendedName>
        <fullName evidence="2">Trichome birefringence-like C-terminal domain-containing protein</fullName>
    </recommendedName>
</protein>
<dbReference type="GO" id="GO:0016413">
    <property type="term" value="F:O-acetyltransferase activity"/>
    <property type="evidence" value="ECO:0007669"/>
    <property type="project" value="InterPro"/>
</dbReference>
<reference evidence="3 4" key="1">
    <citation type="journal article" date="2018" name="Science">
        <title>The opium poppy genome and morphinan production.</title>
        <authorList>
            <person name="Guo L."/>
            <person name="Winzer T."/>
            <person name="Yang X."/>
            <person name="Li Y."/>
            <person name="Ning Z."/>
            <person name="He Z."/>
            <person name="Teodor R."/>
            <person name="Lu Y."/>
            <person name="Bowser T.A."/>
            <person name="Graham I.A."/>
            <person name="Ye K."/>
        </authorList>
    </citation>
    <scope>NUCLEOTIDE SEQUENCE [LARGE SCALE GENOMIC DNA]</scope>
    <source>
        <strain evidence="4">cv. HN1</strain>
        <tissue evidence="3">Leaves</tissue>
    </source>
</reference>
<dbReference type="EMBL" id="CM010721">
    <property type="protein sequence ID" value="RZC71160.1"/>
    <property type="molecule type" value="Genomic_DNA"/>
</dbReference>
<gene>
    <name evidence="3" type="ORF">C5167_035634</name>
</gene>
<dbReference type="GO" id="GO:0005794">
    <property type="term" value="C:Golgi apparatus"/>
    <property type="evidence" value="ECO:0007669"/>
    <property type="project" value="TreeGrafter"/>
</dbReference>
<dbReference type="PANTHER" id="PTHR32285">
    <property type="entry name" value="PROTEIN TRICHOME BIREFRINGENCE-LIKE 9-RELATED"/>
    <property type="match status" value="1"/>
</dbReference>
<sequence>SLNASDFLERLRGKKVVFAGDSLNRNMFESLICIFWNAVPDKTKVHGLSRRFGFKMRGDKAYKYEASFILLNQNLDFAVMISNSFSSTCCYFSNQDYNYTVGFVWSPFLVYETNPKNRRKNEPERMRLDVIDQRATSFYRDADLVIFDSWHWWVTDKTKNGSNYFQEGNYLHPKLEMREAYKKALTTWRKWMDKNIDPNKTQVVFRGYSASHFRGGKWNTGGKCSRETEPIMSSEPYIVKNSPQVNILEDTIRQIKMPVIYLNVSKLTYYRTDGHPSIYAKGWKTNEERIAAALNREDCSHWCLPGIPDTWNELLYISLMMAGKGSFGR</sequence>
<keyword evidence="4" id="KW-1185">Reference proteome</keyword>
<dbReference type="OMA" id="FINQETR"/>
<feature type="non-terminal residue" evidence="3">
    <location>
        <position position="1"/>
    </location>
</feature>
<dbReference type="PANTHER" id="PTHR32285:SF208">
    <property type="entry name" value="PROTEIN TRICHOME BIREFRINGENCE-LIKE 2"/>
    <property type="match status" value="1"/>
</dbReference>
<feature type="domain" description="Trichome birefringence-like C-terminal" evidence="2">
    <location>
        <begin position="2"/>
        <end position="316"/>
    </location>
</feature>
<comment type="similarity">
    <text evidence="1">Belongs to the PC-esterase family. TBL subfamily.</text>
</comment>
<name>A0A4Y7KFN6_PAPSO</name>
<accession>A0A4Y7KFN6</accession>
<dbReference type="InterPro" id="IPR029962">
    <property type="entry name" value="TBL"/>
</dbReference>
<proteinExistence type="inferred from homology"/>
<evidence type="ECO:0000313" key="3">
    <source>
        <dbReference type="EMBL" id="RZC71160.1"/>
    </source>
</evidence>
<dbReference type="Gramene" id="RZC71160">
    <property type="protein sequence ID" value="RZC71160"/>
    <property type="gene ID" value="C5167_035634"/>
</dbReference>
<evidence type="ECO:0000256" key="1">
    <source>
        <dbReference type="ARBA" id="ARBA00007727"/>
    </source>
</evidence>
<dbReference type="Proteomes" id="UP000316621">
    <property type="component" value="Chromosome 7"/>
</dbReference>
<dbReference type="Pfam" id="PF13839">
    <property type="entry name" value="PC-Esterase"/>
    <property type="match status" value="1"/>
</dbReference>
<dbReference type="InterPro" id="IPR026057">
    <property type="entry name" value="TBL_C"/>
</dbReference>